<keyword evidence="6 9" id="KW-0472">Membrane</keyword>
<evidence type="ECO:0000256" key="6">
    <source>
        <dbReference type="ARBA" id="ARBA00023136"/>
    </source>
</evidence>
<evidence type="ECO:0000256" key="4">
    <source>
        <dbReference type="ARBA" id="ARBA00022692"/>
    </source>
</evidence>
<dbReference type="RefSeq" id="WP_073194665.1">
    <property type="nucleotide sequence ID" value="NZ_FRBN01000001.1"/>
</dbReference>
<dbReference type="FunFam" id="1.10.3730.20:FF:000001">
    <property type="entry name" value="Quaternary ammonium compound resistance transporter SugE"/>
    <property type="match status" value="1"/>
</dbReference>
<organism evidence="10 11">
    <name type="scientific">Roseovarius marisflavi</name>
    <dbReference type="NCBI Taxonomy" id="1054996"/>
    <lineage>
        <taxon>Bacteria</taxon>
        <taxon>Pseudomonadati</taxon>
        <taxon>Pseudomonadota</taxon>
        <taxon>Alphaproteobacteria</taxon>
        <taxon>Rhodobacterales</taxon>
        <taxon>Roseobacteraceae</taxon>
        <taxon>Roseovarius</taxon>
    </lineage>
</organism>
<dbReference type="EMBL" id="FRBN01000001">
    <property type="protein sequence ID" value="SHK83473.1"/>
    <property type="molecule type" value="Genomic_DNA"/>
</dbReference>
<dbReference type="PANTHER" id="PTHR30561:SF1">
    <property type="entry name" value="MULTIDRUG TRANSPORTER EMRE"/>
    <property type="match status" value="1"/>
</dbReference>
<dbReference type="GO" id="GO:1990961">
    <property type="term" value="P:xenobiotic detoxification by transmembrane export across the plasma membrane"/>
    <property type="evidence" value="ECO:0007669"/>
    <property type="project" value="UniProtKB-ARBA"/>
</dbReference>
<feature type="transmembrane region" description="Helical" evidence="9">
    <location>
        <begin position="87"/>
        <end position="106"/>
    </location>
</feature>
<evidence type="ECO:0000313" key="10">
    <source>
        <dbReference type="EMBL" id="SHK83473.1"/>
    </source>
</evidence>
<dbReference type="Proteomes" id="UP000184191">
    <property type="component" value="Unassembled WGS sequence"/>
</dbReference>
<gene>
    <name evidence="10" type="ORF">SAMN05444414_101451</name>
</gene>
<dbReference type="AlphaFoldDB" id="A0A1M6VPQ0"/>
<dbReference type="Gene3D" id="1.10.3730.20">
    <property type="match status" value="1"/>
</dbReference>
<dbReference type="OrthoDB" id="9808638at2"/>
<evidence type="ECO:0000256" key="8">
    <source>
        <dbReference type="RuleBase" id="RU003942"/>
    </source>
</evidence>
<evidence type="ECO:0000256" key="5">
    <source>
        <dbReference type="ARBA" id="ARBA00022989"/>
    </source>
</evidence>
<dbReference type="InterPro" id="IPR000390">
    <property type="entry name" value="Small_drug/metabolite_transptr"/>
</dbReference>
<accession>A0A1M6VPQ0</accession>
<dbReference type="GO" id="GO:0015297">
    <property type="term" value="F:antiporter activity"/>
    <property type="evidence" value="ECO:0007669"/>
    <property type="project" value="TreeGrafter"/>
</dbReference>
<keyword evidence="4 8" id="KW-0812">Transmembrane</keyword>
<keyword evidence="5 9" id="KW-1133">Transmembrane helix</keyword>
<reference evidence="11" key="1">
    <citation type="submission" date="2016-11" db="EMBL/GenBank/DDBJ databases">
        <authorList>
            <person name="Varghese N."/>
            <person name="Submissions S."/>
        </authorList>
    </citation>
    <scope>NUCLEOTIDE SEQUENCE [LARGE SCALE GENOMIC DNA]</scope>
    <source>
        <strain evidence="11">DSM 29327</strain>
    </source>
</reference>
<evidence type="ECO:0000256" key="2">
    <source>
        <dbReference type="ARBA" id="ARBA00022448"/>
    </source>
</evidence>
<feature type="transmembrane region" description="Helical" evidence="9">
    <location>
        <begin position="32"/>
        <end position="50"/>
    </location>
</feature>
<sequence length="112" mass="11963">MIPQVYLVLAFAILAETAGTTALQASQQFTRLWPSVLAFVAYGISFYFLAQALRVMPVGVVYAIWSGLGIVFIAAIGYLVFGQKLDLPAILGTAMILAGIVVIQLFSRAGAH</sequence>
<evidence type="ECO:0000256" key="3">
    <source>
        <dbReference type="ARBA" id="ARBA00022475"/>
    </source>
</evidence>
<dbReference type="GO" id="GO:0031460">
    <property type="term" value="P:glycine betaine transport"/>
    <property type="evidence" value="ECO:0007669"/>
    <property type="project" value="TreeGrafter"/>
</dbReference>
<evidence type="ECO:0000256" key="9">
    <source>
        <dbReference type="SAM" id="Phobius"/>
    </source>
</evidence>
<dbReference type="InterPro" id="IPR037185">
    <property type="entry name" value="EmrE-like"/>
</dbReference>
<evidence type="ECO:0000256" key="1">
    <source>
        <dbReference type="ARBA" id="ARBA00004651"/>
    </source>
</evidence>
<dbReference type="GO" id="GO:0015199">
    <property type="term" value="F:amino-acid betaine transmembrane transporter activity"/>
    <property type="evidence" value="ECO:0007669"/>
    <property type="project" value="TreeGrafter"/>
</dbReference>
<comment type="subcellular location">
    <subcellularLocation>
        <location evidence="1 8">Cell membrane</location>
        <topology evidence="1 8">Multi-pass membrane protein</topology>
    </subcellularLocation>
</comment>
<dbReference type="PANTHER" id="PTHR30561">
    <property type="entry name" value="SMR FAMILY PROTON-DEPENDENT DRUG EFFLUX TRANSPORTER SUGE"/>
    <property type="match status" value="1"/>
</dbReference>
<dbReference type="GO" id="GO:0005886">
    <property type="term" value="C:plasma membrane"/>
    <property type="evidence" value="ECO:0007669"/>
    <property type="project" value="UniProtKB-SubCell"/>
</dbReference>
<comment type="similarity">
    <text evidence="7 8">Belongs to the drug/metabolite transporter (DMT) superfamily. Small multidrug resistance (SMR) (TC 2.A.7.1) family.</text>
</comment>
<keyword evidence="3" id="KW-1003">Cell membrane</keyword>
<evidence type="ECO:0000313" key="11">
    <source>
        <dbReference type="Proteomes" id="UP000184191"/>
    </source>
</evidence>
<evidence type="ECO:0000256" key="7">
    <source>
        <dbReference type="ARBA" id="ARBA00038032"/>
    </source>
</evidence>
<protein>
    <submittedName>
        <fullName evidence="10">Small multidrug resistance pump</fullName>
    </submittedName>
</protein>
<keyword evidence="2" id="KW-0813">Transport</keyword>
<dbReference type="InterPro" id="IPR045324">
    <property type="entry name" value="Small_multidrug_res"/>
</dbReference>
<dbReference type="SUPFAM" id="SSF103481">
    <property type="entry name" value="Multidrug resistance efflux transporter EmrE"/>
    <property type="match status" value="1"/>
</dbReference>
<dbReference type="Pfam" id="PF00893">
    <property type="entry name" value="Multi_Drug_Res"/>
    <property type="match status" value="1"/>
</dbReference>
<feature type="transmembrane region" description="Helical" evidence="9">
    <location>
        <begin position="62"/>
        <end position="81"/>
    </location>
</feature>
<keyword evidence="11" id="KW-1185">Reference proteome</keyword>
<proteinExistence type="inferred from homology"/>
<name>A0A1M6VPQ0_9RHOB</name>
<dbReference type="GO" id="GO:0015220">
    <property type="term" value="F:choline transmembrane transporter activity"/>
    <property type="evidence" value="ECO:0007669"/>
    <property type="project" value="TreeGrafter"/>
</dbReference>
<dbReference type="STRING" id="1054996.SAMN05444414_101451"/>